<name>A0A0W8FRW9_9ZZZZ</name>
<dbReference type="EMBL" id="LNQE01000895">
    <property type="protein sequence ID" value="KUG23629.1"/>
    <property type="molecule type" value="Genomic_DNA"/>
</dbReference>
<proteinExistence type="predicted"/>
<dbReference type="AlphaFoldDB" id="A0A0W8FRW9"/>
<gene>
    <name evidence="2" type="ORF">ASZ90_006587</name>
</gene>
<keyword evidence="1" id="KW-0175">Coiled coil</keyword>
<evidence type="ECO:0000313" key="2">
    <source>
        <dbReference type="EMBL" id="KUG23629.1"/>
    </source>
</evidence>
<accession>A0A0W8FRW9</accession>
<organism evidence="2">
    <name type="scientific">hydrocarbon metagenome</name>
    <dbReference type="NCBI Taxonomy" id="938273"/>
    <lineage>
        <taxon>unclassified sequences</taxon>
        <taxon>metagenomes</taxon>
        <taxon>ecological metagenomes</taxon>
    </lineage>
</organism>
<feature type="coiled-coil region" evidence="1">
    <location>
        <begin position="308"/>
        <end position="338"/>
    </location>
</feature>
<evidence type="ECO:0000256" key="1">
    <source>
        <dbReference type="SAM" id="Coils"/>
    </source>
</evidence>
<evidence type="ECO:0008006" key="3">
    <source>
        <dbReference type="Google" id="ProtNLM"/>
    </source>
</evidence>
<comment type="caution">
    <text evidence="2">The sequence shown here is derived from an EMBL/GenBank/DDBJ whole genome shotgun (WGS) entry which is preliminary data.</text>
</comment>
<dbReference type="InterPro" id="IPR029787">
    <property type="entry name" value="Nucleotide_cyclase"/>
</dbReference>
<sequence>MLSFLESFKQQPSLKNLSLKRYQFFYSLDKLALGVDNIHFDVHISPQVCNTLKRTVYLLMIKHSESEDFFNDYKRESCEIEKETLRRVCTGVLTDGINRAKSANEVQIDFLCQTALAKLFLKEIKDQYKNLIAHCEPLLRMHQLSRHNQDEIFIIKDKLADIKMHRNQIIRLVGKELFGLLNDVQVKILRNLRETHFRPEDILPDNYFINPLLHTDNSADDFFLIEEYVLFGQRSKDPDNFTNVKLTINELLGKTDMGQENTDKVLFAEVSKNKYQKDNFLPDTNQNVFDPWIMEPSNIDRLFNYFDSQELYKNLKKAKESKDALQKIREQIKNQRKLLNLFFRKFKKHNLLKQIIASFEMKEVYGVYCPPMQPRQIREFLVDFWSRIYITHQQKRLRSVYGEAFSLAPLKQTIKRINSRSTTEKKQHLITFLKKFSQYNRDLYNSRILRDGMSSINLVTEENIILLSRENRSLYEFLLPEERVKEERPIVSHVIIKADIRGSMEINNIMIKRKLNPASYFSLNFFDPISAILSEYDAAKVFIEGDAIILSIFENENTPQSSYSVARACGLAIKILQIVRSYNEKNKENNLPILELGIGICYSDGPPTFLFDGDSRIMISSAINLADRLSSCDKKIRKRLKNQNPLFNLFEFKNAMEEEIADSAEDTSLRYNVNGIELSVDGFNKLVKEINLKKVIYKAGSGENVNLYAGKVPTVIGNYQQLAVREATVYAIKPETMEVTGETSKKYYEVCTNREIYDFISNLSTIK</sequence>
<protein>
    <recommendedName>
        <fullName evidence="3">Guanylate cyclase domain-containing protein</fullName>
    </recommendedName>
</protein>
<dbReference type="Gene3D" id="3.30.70.1230">
    <property type="entry name" value="Nucleotide cyclase"/>
    <property type="match status" value="1"/>
</dbReference>
<reference evidence="2" key="1">
    <citation type="journal article" date="2015" name="Proc. Natl. Acad. Sci. U.S.A.">
        <title>Networks of energetic and metabolic interactions define dynamics in microbial communities.</title>
        <authorList>
            <person name="Embree M."/>
            <person name="Liu J.K."/>
            <person name="Al-Bassam M.M."/>
            <person name="Zengler K."/>
        </authorList>
    </citation>
    <scope>NUCLEOTIDE SEQUENCE</scope>
</reference>